<dbReference type="InterPro" id="IPR023393">
    <property type="entry name" value="START-like_dom_sf"/>
</dbReference>
<comment type="caution">
    <text evidence="2">The sequence shown here is derived from an EMBL/GenBank/DDBJ whole genome shotgun (WGS) entry which is preliminary data.</text>
</comment>
<name>A0A2T2YD58_9BACT</name>
<keyword evidence="1" id="KW-0472">Membrane</keyword>
<sequence>MNILLIILFAVVGLVAVLLIAALFVKKQYTLEREILINRPKADVFNYLKYLKNQDYYSKWVKTDPNMKKEFRGLDGTVGFVYAWDGNDKAGKGEQEINAITEGERLEIEIRFIRPFAATAHTPFTTEAISPNQTKVKWGMNGINRYPFNLMHSFLRGMLSKDLEISLQTLKDILETENTRSTTLSQNPESRSAFV</sequence>
<proteinExistence type="predicted"/>
<organism evidence="2 3">
    <name type="scientific">Adhaeribacter arboris</name>
    <dbReference type="NCBI Taxonomy" id="2072846"/>
    <lineage>
        <taxon>Bacteria</taxon>
        <taxon>Pseudomonadati</taxon>
        <taxon>Bacteroidota</taxon>
        <taxon>Cytophagia</taxon>
        <taxon>Cytophagales</taxon>
        <taxon>Hymenobacteraceae</taxon>
        <taxon>Adhaeribacter</taxon>
    </lineage>
</organism>
<dbReference type="OrthoDB" id="9807923at2"/>
<dbReference type="Gene3D" id="3.30.530.20">
    <property type="match status" value="1"/>
</dbReference>
<gene>
    <name evidence="2" type="ORF">AHMF7605_07870</name>
</gene>
<evidence type="ECO:0000256" key="1">
    <source>
        <dbReference type="SAM" id="Phobius"/>
    </source>
</evidence>
<protein>
    <submittedName>
        <fullName evidence="2">Polyketide cyclase</fullName>
    </submittedName>
</protein>
<dbReference type="AlphaFoldDB" id="A0A2T2YD58"/>
<reference evidence="2 3" key="1">
    <citation type="submission" date="2018-03" db="EMBL/GenBank/DDBJ databases">
        <title>Adhaeribacter sp. HMF7605 Genome sequencing and assembly.</title>
        <authorList>
            <person name="Kang H."/>
            <person name="Kang J."/>
            <person name="Cha I."/>
            <person name="Kim H."/>
            <person name="Joh K."/>
        </authorList>
    </citation>
    <scope>NUCLEOTIDE SEQUENCE [LARGE SCALE GENOMIC DNA]</scope>
    <source>
        <strain evidence="2 3">HMF7605</strain>
    </source>
</reference>
<dbReference type="CDD" id="cd07818">
    <property type="entry name" value="SRPBCC_1"/>
    <property type="match status" value="1"/>
</dbReference>
<dbReference type="Proteomes" id="UP000240357">
    <property type="component" value="Unassembled WGS sequence"/>
</dbReference>
<accession>A0A2T2YD58</accession>
<evidence type="ECO:0000313" key="2">
    <source>
        <dbReference type="EMBL" id="PSR53447.1"/>
    </source>
</evidence>
<dbReference type="SUPFAM" id="SSF55961">
    <property type="entry name" value="Bet v1-like"/>
    <property type="match status" value="1"/>
</dbReference>
<evidence type="ECO:0000313" key="3">
    <source>
        <dbReference type="Proteomes" id="UP000240357"/>
    </source>
</evidence>
<dbReference type="RefSeq" id="WP_106928083.1">
    <property type="nucleotide sequence ID" value="NZ_PYFT01000001.1"/>
</dbReference>
<feature type="transmembrane region" description="Helical" evidence="1">
    <location>
        <begin position="6"/>
        <end position="25"/>
    </location>
</feature>
<keyword evidence="1" id="KW-1133">Transmembrane helix</keyword>
<keyword evidence="3" id="KW-1185">Reference proteome</keyword>
<keyword evidence="1" id="KW-0812">Transmembrane</keyword>
<dbReference type="EMBL" id="PYFT01000001">
    <property type="protein sequence ID" value="PSR53447.1"/>
    <property type="molecule type" value="Genomic_DNA"/>
</dbReference>